<dbReference type="GO" id="GO:0043565">
    <property type="term" value="F:sequence-specific DNA binding"/>
    <property type="evidence" value="ECO:0007669"/>
    <property type="project" value="InterPro"/>
</dbReference>
<name>A0A2P7R003_9SPHN</name>
<keyword evidence="4 18" id="KW-0489">Methyltransferase</keyword>
<evidence type="ECO:0000256" key="11">
    <source>
        <dbReference type="ARBA" id="ARBA00023159"/>
    </source>
</evidence>
<keyword evidence="13" id="KW-0234">DNA repair</keyword>
<accession>A0A2P7R003</accession>
<evidence type="ECO:0000313" key="19">
    <source>
        <dbReference type="Proteomes" id="UP000241167"/>
    </source>
</evidence>
<evidence type="ECO:0000256" key="6">
    <source>
        <dbReference type="ARBA" id="ARBA00022723"/>
    </source>
</evidence>
<keyword evidence="5 18" id="KW-0808">Transferase</keyword>
<dbReference type="InterPro" id="IPR018060">
    <property type="entry name" value="HTH_AraC"/>
</dbReference>
<proteinExistence type="inferred from homology"/>
<dbReference type="InterPro" id="IPR036631">
    <property type="entry name" value="MGMT_N_sf"/>
</dbReference>
<evidence type="ECO:0000256" key="5">
    <source>
        <dbReference type="ARBA" id="ARBA00022679"/>
    </source>
</evidence>
<evidence type="ECO:0000259" key="17">
    <source>
        <dbReference type="PROSITE" id="PS01124"/>
    </source>
</evidence>
<dbReference type="GO" id="GO:0006307">
    <property type="term" value="P:DNA alkylation repair"/>
    <property type="evidence" value="ECO:0007669"/>
    <property type="project" value="UniProtKB-ARBA"/>
</dbReference>
<dbReference type="Pfam" id="PF12833">
    <property type="entry name" value="HTH_18"/>
    <property type="match status" value="1"/>
</dbReference>
<dbReference type="PANTHER" id="PTHR10815">
    <property type="entry name" value="METHYLATED-DNA--PROTEIN-CYSTEINE METHYLTRANSFERASE"/>
    <property type="match status" value="1"/>
</dbReference>
<evidence type="ECO:0000256" key="2">
    <source>
        <dbReference type="ARBA" id="ARBA00008711"/>
    </source>
</evidence>
<feature type="binding site" evidence="16">
    <location>
        <position position="83"/>
    </location>
    <ligand>
        <name>Zn(2+)</name>
        <dbReference type="ChEBI" id="CHEBI:29105"/>
    </ligand>
</feature>
<evidence type="ECO:0000256" key="9">
    <source>
        <dbReference type="ARBA" id="ARBA00023015"/>
    </source>
</evidence>
<evidence type="ECO:0000313" key="18">
    <source>
        <dbReference type="EMBL" id="PSJ43552.1"/>
    </source>
</evidence>
<dbReference type="SUPFAM" id="SSF57884">
    <property type="entry name" value="Ada DNA repair protein, N-terminal domain (N-Ada 10)"/>
    <property type="match status" value="1"/>
</dbReference>
<dbReference type="InterPro" id="IPR009057">
    <property type="entry name" value="Homeodomain-like_sf"/>
</dbReference>
<feature type="domain" description="HTH araC/xylS-type" evidence="17">
    <location>
        <begin position="96"/>
        <end position="192"/>
    </location>
</feature>
<dbReference type="Pfam" id="PF01035">
    <property type="entry name" value="DNA_binding_1"/>
    <property type="match status" value="1"/>
</dbReference>
<evidence type="ECO:0000256" key="16">
    <source>
        <dbReference type="PIRSR" id="PIRSR000409-3"/>
    </source>
</evidence>
<dbReference type="SMART" id="SM00342">
    <property type="entry name" value="HTH_ARAC"/>
    <property type="match status" value="1"/>
</dbReference>
<dbReference type="Gene3D" id="1.10.10.60">
    <property type="entry name" value="Homeodomain-like"/>
    <property type="match status" value="1"/>
</dbReference>
<evidence type="ECO:0000256" key="10">
    <source>
        <dbReference type="ARBA" id="ARBA00023125"/>
    </source>
</evidence>
<protein>
    <recommendedName>
        <fullName evidence="3">methylated-DNA--[protein]-cysteine S-methyltransferase</fullName>
        <ecNumber evidence="3">2.1.1.63</ecNumber>
    </recommendedName>
</protein>
<feature type="binding site" evidence="16">
    <location>
        <position position="80"/>
    </location>
    <ligand>
        <name>Zn(2+)</name>
        <dbReference type="ChEBI" id="CHEBI:29105"/>
    </ligand>
</feature>
<dbReference type="InterPro" id="IPR018062">
    <property type="entry name" value="HTH_AraC-typ_CS"/>
</dbReference>
<sequence length="356" mass="37891">MEQMEIRKAPLDADTVAVDSDTAWAAVIARDKAADGRFVTGVLTTGIYCRPSCAARHPKRENVRFFASGAEAAASGLRACLRCRPDDVSREAAALRKALRLIETAETPPSLEALADAAGYSPFHFHRLFKRATGVTPAAYARGRRARTMTEALADGASITEAMYDAGYSGPGRFYAEAKDRLGMTPSAWRDGGRGETIRWAKAETSLGIMMVAATAKGICSLTFDQEEADLRARFPHATIEEGGDAMAGLVERTVAAVEAPARPHDLPLDVRGTAFQEAVWRELSRIPPGESLSYAALAARAGKPGAARAAGTACGSNKVAILIPCHRAQRGDGSPGGYAWGLERKASLLEKERSA</sequence>
<reference evidence="18 19" key="1">
    <citation type="submission" date="2018-03" db="EMBL/GenBank/DDBJ databases">
        <title>The draft genome of Sphingosinicella sp. GL-C-18.</title>
        <authorList>
            <person name="Liu L."/>
            <person name="Li L."/>
            <person name="Liang L."/>
            <person name="Zhang X."/>
            <person name="Wang T."/>
        </authorList>
    </citation>
    <scope>NUCLEOTIDE SEQUENCE [LARGE SCALE GENOMIC DNA]</scope>
    <source>
        <strain evidence="18 19">GL-C-18</strain>
    </source>
</reference>
<dbReference type="FunFam" id="1.10.10.10:FF:000214">
    <property type="entry name" value="Methylated-DNA--protein-cysteine methyltransferase"/>
    <property type="match status" value="1"/>
</dbReference>
<keyword evidence="19" id="KW-1185">Reference proteome</keyword>
<dbReference type="AlphaFoldDB" id="A0A2P7R003"/>
<dbReference type="FunFam" id="3.40.10.10:FF:000001">
    <property type="entry name" value="DNA-3-methyladenine glycosylase 2"/>
    <property type="match status" value="1"/>
</dbReference>
<dbReference type="Pfam" id="PF02805">
    <property type="entry name" value="Ada_Zn_binding"/>
    <property type="match status" value="1"/>
</dbReference>
<dbReference type="OrthoDB" id="9802228at2"/>
<dbReference type="InterPro" id="IPR035451">
    <property type="entry name" value="Ada-like_dom_sf"/>
</dbReference>
<comment type="cofactor">
    <cofactor evidence="16">
        <name>Zn(2+)</name>
        <dbReference type="ChEBI" id="CHEBI:29105"/>
    </cofactor>
    <text evidence="16">Binds 1 zinc ion per subunit.</text>
</comment>
<dbReference type="PIRSF" id="PIRSF000409">
    <property type="entry name" value="Ada"/>
    <property type="match status" value="1"/>
</dbReference>
<dbReference type="InterPro" id="IPR004026">
    <property type="entry name" value="Ada_DNA_repair_Zn-bd"/>
</dbReference>
<dbReference type="InterPro" id="IPR036217">
    <property type="entry name" value="MethylDNA_cys_MeTrfase_DNAb"/>
</dbReference>
<dbReference type="EC" id="2.1.1.63" evidence="3"/>
<dbReference type="EMBL" id="PXYI01000001">
    <property type="protein sequence ID" value="PSJ43552.1"/>
    <property type="molecule type" value="Genomic_DNA"/>
</dbReference>
<dbReference type="PROSITE" id="PS01124">
    <property type="entry name" value="HTH_ARAC_FAMILY_2"/>
    <property type="match status" value="1"/>
</dbReference>
<dbReference type="NCBIfam" id="TIGR00589">
    <property type="entry name" value="ogt"/>
    <property type="match status" value="1"/>
</dbReference>
<dbReference type="InterPro" id="IPR014048">
    <property type="entry name" value="MethylDNA_cys_MeTrfase_DNA-bd"/>
</dbReference>
<keyword evidence="11" id="KW-0010">Activator</keyword>
<dbReference type="Gene3D" id="3.40.10.10">
    <property type="entry name" value="DNA Methylphosphotriester Repair Domain"/>
    <property type="match status" value="1"/>
</dbReference>
<keyword evidence="10 18" id="KW-0238">DNA-binding</keyword>
<evidence type="ECO:0000256" key="12">
    <source>
        <dbReference type="ARBA" id="ARBA00023163"/>
    </source>
</evidence>
<dbReference type="GO" id="GO:0008270">
    <property type="term" value="F:zinc ion binding"/>
    <property type="evidence" value="ECO:0007669"/>
    <property type="project" value="InterPro"/>
</dbReference>
<comment type="similarity">
    <text evidence="2">Belongs to the MGMT family.</text>
</comment>
<evidence type="ECO:0000256" key="4">
    <source>
        <dbReference type="ARBA" id="ARBA00022603"/>
    </source>
</evidence>
<keyword evidence="12" id="KW-0804">Transcription</keyword>
<organism evidence="18 19">
    <name type="scientific">Allosphingosinicella deserti</name>
    <dbReference type="NCBI Taxonomy" id="2116704"/>
    <lineage>
        <taxon>Bacteria</taxon>
        <taxon>Pseudomonadati</taxon>
        <taxon>Pseudomonadota</taxon>
        <taxon>Alphaproteobacteria</taxon>
        <taxon>Sphingomonadales</taxon>
        <taxon>Sphingomonadaceae</taxon>
        <taxon>Allosphingosinicella</taxon>
    </lineage>
</organism>
<dbReference type="PROSITE" id="PS00041">
    <property type="entry name" value="HTH_ARAC_FAMILY_1"/>
    <property type="match status" value="1"/>
</dbReference>
<evidence type="ECO:0000256" key="13">
    <source>
        <dbReference type="ARBA" id="ARBA00023204"/>
    </source>
</evidence>
<gene>
    <name evidence="18" type="ORF">C7I55_04155</name>
</gene>
<keyword evidence="7" id="KW-0227">DNA damage</keyword>
<dbReference type="PANTHER" id="PTHR10815:SF14">
    <property type="entry name" value="BIFUNCTIONAL TRANSCRIPTIONAL ACTIVATOR_DNA REPAIR ENZYME ADA"/>
    <property type="match status" value="1"/>
</dbReference>
<dbReference type="CDD" id="cd06445">
    <property type="entry name" value="ATase"/>
    <property type="match status" value="1"/>
</dbReference>
<feature type="active site" description="Nucleophile; methyl group acceptor from either O6-methylguanine or O4-methylthymine" evidence="15">
    <location>
        <position position="326"/>
    </location>
</feature>
<dbReference type="GO" id="GO:0032259">
    <property type="term" value="P:methylation"/>
    <property type="evidence" value="ECO:0007669"/>
    <property type="project" value="UniProtKB-KW"/>
</dbReference>
<dbReference type="GO" id="GO:0003700">
    <property type="term" value="F:DNA-binding transcription factor activity"/>
    <property type="evidence" value="ECO:0007669"/>
    <property type="project" value="InterPro"/>
</dbReference>
<feature type="binding site" evidence="16">
    <location>
        <position position="53"/>
    </location>
    <ligand>
        <name>Zn(2+)</name>
        <dbReference type="ChEBI" id="CHEBI:29105"/>
    </ligand>
</feature>
<feature type="binding site" evidence="16">
    <location>
        <position position="49"/>
    </location>
    <ligand>
        <name>Zn(2+)</name>
        <dbReference type="ChEBI" id="CHEBI:29105"/>
    </ligand>
</feature>
<comment type="catalytic activity">
    <reaction evidence="14">
        <text>a 6-O-methyl-2'-deoxyguanosine in DNA + L-cysteinyl-[protein] = S-methyl-L-cysteinyl-[protein] + a 2'-deoxyguanosine in DNA</text>
        <dbReference type="Rhea" id="RHEA:24000"/>
        <dbReference type="Rhea" id="RHEA-COMP:10131"/>
        <dbReference type="Rhea" id="RHEA-COMP:10132"/>
        <dbReference type="Rhea" id="RHEA-COMP:11367"/>
        <dbReference type="Rhea" id="RHEA-COMP:11368"/>
        <dbReference type="ChEBI" id="CHEBI:29950"/>
        <dbReference type="ChEBI" id="CHEBI:82612"/>
        <dbReference type="ChEBI" id="CHEBI:85445"/>
        <dbReference type="ChEBI" id="CHEBI:85448"/>
        <dbReference type="EC" id="2.1.1.63"/>
    </reaction>
</comment>
<dbReference type="NCBIfam" id="NF011964">
    <property type="entry name" value="PRK15435.1"/>
    <property type="match status" value="1"/>
</dbReference>
<dbReference type="Gene3D" id="1.10.10.10">
    <property type="entry name" value="Winged helix-like DNA-binding domain superfamily/Winged helix DNA-binding domain"/>
    <property type="match status" value="1"/>
</dbReference>
<dbReference type="SUPFAM" id="SSF46767">
    <property type="entry name" value="Methylated DNA-protein cysteine methyltransferase, C-terminal domain"/>
    <property type="match status" value="1"/>
</dbReference>
<keyword evidence="8 16" id="KW-0862">Zinc</keyword>
<evidence type="ECO:0000256" key="3">
    <source>
        <dbReference type="ARBA" id="ARBA00011918"/>
    </source>
</evidence>
<evidence type="ECO:0000256" key="14">
    <source>
        <dbReference type="ARBA" id="ARBA00049348"/>
    </source>
</evidence>
<dbReference type="SUPFAM" id="SSF46689">
    <property type="entry name" value="Homeodomain-like"/>
    <property type="match status" value="1"/>
</dbReference>
<comment type="caution">
    <text evidence="18">The sequence shown here is derived from an EMBL/GenBank/DDBJ whole genome shotgun (WGS) entry which is preliminary data.</text>
</comment>
<dbReference type="SUPFAM" id="SSF53155">
    <property type="entry name" value="Methylated DNA-protein cysteine methyltransferase domain"/>
    <property type="match status" value="1"/>
</dbReference>
<dbReference type="Proteomes" id="UP000241167">
    <property type="component" value="Unassembled WGS sequence"/>
</dbReference>
<dbReference type="InterPro" id="IPR016221">
    <property type="entry name" value="Bifunct_regulatory_prot_Ada"/>
</dbReference>
<keyword evidence="9" id="KW-0805">Transcription regulation</keyword>
<evidence type="ECO:0000256" key="8">
    <source>
        <dbReference type="ARBA" id="ARBA00022833"/>
    </source>
</evidence>
<dbReference type="GO" id="GO:0003908">
    <property type="term" value="F:methylated-DNA-[protein]-cysteine S-methyltransferase activity"/>
    <property type="evidence" value="ECO:0007669"/>
    <property type="project" value="UniProtKB-EC"/>
</dbReference>
<evidence type="ECO:0000256" key="15">
    <source>
        <dbReference type="PIRSR" id="PIRSR000409-1"/>
    </source>
</evidence>
<comment type="catalytic activity">
    <reaction evidence="1">
        <text>a 4-O-methyl-thymidine in DNA + L-cysteinyl-[protein] = a thymidine in DNA + S-methyl-L-cysteinyl-[protein]</text>
        <dbReference type="Rhea" id="RHEA:53428"/>
        <dbReference type="Rhea" id="RHEA-COMP:10131"/>
        <dbReference type="Rhea" id="RHEA-COMP:10132"/>
        <dbReference type="Rhea" id="RHEA-COMP:13555"/>
        <dbReference type="Rhea" id="RHEA-COMP:13556"/>
        <dbReference type="ChEBI" id="CHEBI:29950"/>
        <dbReference type="ChEBI" id="CHEBI:82612"/>
        <dbReference type="ChEBI" id="CHEBI:137386"/>
        <dbReference type="ChEBI" id="CHEBI:137387"/>
        <dbReference type="EC" id="2.1.1.63"/>
    </reaction>
</comment>
<evidence type="ECO:0000256" key="7">
    <source>
        <dbReference type="ARBA" id="ARBA00022763"/>
    </source>
</evidence>
<evidence type="ECO:0000256" key="1">
    <source>
        <dbReference type="ARBA" id="ARBA00001286"/>
    </source>
</evidence>
<dbReference type="InterPro" id="IPR036388">
    <property type="entry name" value="WH-like_DNA-bd_sf"/>
</dbReference>
<keyword evidence="6 16" id="KW-0479">Metal-binding</keyword>
<feature type="active site" description="Nucleophile; methyl group acceptor from methylphosphotriester" evidence="15">
    <location>
        <position position="49"/>
    </location>
</feature>
<dbReference type="Gene3D" id="3.30.160.70">
    <property type="entry name" value="Methylated DNA-protein cysteine methyltransferase domain"/>
    <property type="match status" value="1"/>
</dbReference>